<evidence type="ECO:0000313" key="3">
    <source>
        <dbReference type="EMBL" id="KAG9344046.1"/>
    </source>
</evidence>
<proteinExistence type="predicted"/>
<evidence type="ECO:0000256" key="2">
    <source>
        <dbReference type="SAM" id="SignalP"/>
    </source>
</evidence>
<gene>
    <name evidence="3" type="ORF">JZ751_012523</name>
</gene>
<reference evidence="3" key="1">
    <citation type="thesis" date="2021" institute="BYU ScholarsArchive" country="Provo, UT, USA">
        <title>Applications of and Algorithms for Genome Assembly and Genomic Analyses with an Emphasis on Marine Teleosts.</title>
        <authorList>
            <person name="Pickett B.D."/>
        </authorList>
    </citation>
    <scope>NUCLEOTIDE SEQUENCE</scope>
    <source>
        <strain evidence="3">HI-2016</strain>
    </source>
</reference>
<keyword evidence="2" id="KW-0732">Signal</keyword>
<evidence type="ECO:0000313" key="4">
    <source>
        <dbReference type="Proteomes" id="UP000824540"/>
    </source>
</evidence>
<feature type="region of interest" description="Disordered" evidence="1">
    <location>
        <begin position="28"/>
        <end position="53"/>
    </location>
</feature>
<feature type="signal peptide" evidence="2">
    <location>
        <begin position="1"/>
        <end position="20"/>
    </location>
</feature>
<evidence type="ECO:0008006" key="5">
    <source>
        <dbReference type="Google" id="ProtNLM"/>
    </source>
</evidence>
<accession>A0A8T2NX17</accession>
<organism evidence="3 4">
    <name type="scientific">Albula glossodonta</name>
    <name type="common">roundjaw bonefish</name>
    <dbReference type="NCBI Taxonomy" id="121402"/>
    <lineage>
        <taxon>Eukaryota</taxon>
        <taxon>Metazoa</taxon>
        <taxon>Chordata</taxon>
        <taxon>Craniata</taxon>
        <taxon>Vertebrata</taxon>
        <taxon>Euteleostomi</taxon>
        <taxon>Actinopterygii</taxon>
        <taxon>Neopterygii</taxon>
        <taxon>Teleostei</taxon>
        <taxon>Albuliformes</taxon>
        <taxon>Albulidae</taxon>
        <taxon>Albula</taxon>
    </lineage>
</organism>
<protein>
    <recommendedName>
        <fullName evidence="5">Secreted protein</fullName>
    </recommendedName>
</protein>
<evidence type="ECO:0000256" key="1">
    <source>
        <dbReference type="SAM" id="MobiDB-lite"/>
    </source>
</evidence>
<keyword evidence="4" id="KW-1185">Reference proteome</keyword>
<sequence length="86" mass="9830">MRPRLLLIFAMAHVLQRARKMQMDPGLIPFTSAQTDANDPQPPAAKQDGGRDRTRTLVVEVGGAQSLSLRWLWSAWWLFGSWFFQC</sequence>
<dbReference type="AlphaFoldDB" id="A0A8T2NX17"/>
<dbReference type="EMBL" id="JAFBMS010000021">
    <property type="protein sequence ID" value="KAG9344046.1"/>
    <property type="molecule type" value="Genomic_DNA"/>
</dbReference>
<feature type="chain" id="PRO_5035873236" description="Secreted protein" evidence="2">
    <location>
        <begin position="21"/>
        <end position="86"/>
    </location>
</feature>
<dbReference type="Proteomes" id="UP000824540">
    <property type="component" value="Unassembled WGS sequence"/>
</dbReference>
<name>A0A8T2NX17_9TELE</name>
<comment type="caution">
    <text evidence="3">The sequence shown here is derived from an EMBL/GenBank/DDBJ whole genome shotgun (WGS) entry which is preliminary data.</text>
</comment>